<dbReference type="CDD" id="cd14458">
    <property type="entry name" value="DP_DD"/>
    <property type="match status" value="1"/>
</dbReference>
<proteinExistence type="inferred from homology"/>
<feature type="domain" description="C2HC/C3H-type" evidence="13">
    <location>
        <begin position="620"/>
        <end position="649"/>
    </location>
</feature>
<evidence type="ECO:0000256" key="5">
    <source>
        <dbReference type="ARBA" id="ARBA00022833"/>
    </source>
</evidence>
<keyword evidence="6 11" id="KW-0805">Transcription regulation</keyword>
<dbReference type="Pfam" id="PF08781">
    <property type="entry name" value="DP"/>
    <property type="match status" value="1"/>
</dbReference>
<dbReference type="PROSITE" id="PS52027">
    <property type="entry name" value="ZF_C2HC_C3H"/>
    <property type="match status" value="2"/>
</dbReference>
<keyword evidence="8 11" id="KW-0804">Transcription</keyword>
<evidence type="ECO:0000256" key="2">
    <source>
        <dbReference type="ARBA" id="ARBA00010940"/>
    </source>
</evidence>
<evidence type="ECO:0000313" key="15">
    <source>
        <dbReference type="WBParaSite" id="scf7180000417055.g890"/>
    </source>
</evidence>
<dbReference type="SMART" id="SM01138">
    <property type="entry name" value="DP"/>
    <property type="match status" value="1"/>
</dbReference>
<keyword evidence="3" id="KW-0479">Metal-binding</keyword>
<dbReference type="GO" id="GO:0000977">
    <property type="term" value="F:RNA polymerase II transcription regulatory region sequence-specific DNA binding"/>
    <property type="evidence" value="ECO:0007669"/>
    <property type="project" value="TreeGrafter"/>
</dbReference>
<dbReference type="InterPro" id="IPR037241">
    <property type="entry name" value="E2F-DP_heterodim"/>
</dbReference>
<evidence type="ECO:0000256" key="3">
    <source>
        <dbReference type="ARBA" id="ARBA00022723"/>
    </source>
</evidence>
<keyword evidence="9 11" id="KW-0539">Nucleus</keyword>
<evidence type="ECO:0000256" key="4">
    <source>
        <dbReference type="ARBA" id="ARBA00022771"/>
    </source>
</evidence>
<dbReference type="PANTHER" id="PTHR12548:SF9">
    <property type="entry name" value="TRANSCRIPTION FACTOR DP"/>
    <property type="match status" value="1"/>
</dbReference>
<keyword evidence="12" id="KW-0175">Coiled coil</keyword>
<comment type="subcellular location">
    <subcellularLocation>
        <location evidence="1 11">Nucleus</location>
    </subcellularLocation>
</comment>
<dbReference type="InterPro" id="IPR036390">
    <property type="entry name" value="WH_DNA-bd_sf"/>
</dbReference>
<dbReference type="WBParaSite" id="scf7180000417055.g890">
    <property type="protein sequence ID" value="scf7180000417055.g890"/>
    <property type="gene ID" value="scf7180000417055.g890"/>
</dbReference>
<dbReference type="GO" id="GO:0051726">
    <property type="term" value="P:regulation of cell cycle"/>
    <property type="evidence" value="ECO:0007669"/>
    <property type="project" value="InterPro"/>
</dbReference>
<dbReference type="Pfam" id="PF02319">
    <property type="entry name" value="WHD_E2F_TDP"/>
    <property type="match status" value="1"/>
</dbReference>
<name>A0A915NGE2_9BILA</name>
<dbReference type="SMART" id="SM01372">
    <property type="entry name" value="E2F_TDP"/>
    <property type="match status" value="1"/>
</dbReference>
<evidence type="ECO:0000256" key="6">
    <source>
        <dbReference type="ARBA" id="ARBA00023015"/>
    </source>
</evidence>
<dbReference type="Gene3D" id="3.30.160.60">
    <property type="entry name" value="Classic Zinc Finger"/>
    <property type="match status" value="2"/>
</dbReference>
<sequence>MDQTRGHSAQLRFFSSAQRPYSSNIYSTPPPNYPYQHQRLQQQHVGISLKRPRHYDDDVGESGASEDYVNVDHTPVAQTLTPHFYLRQRSTDKTRGLRHFAHKVCEKVKNKGQTNYNEVADELVTEYFDNSVMPQDPEKYQYDVRNIRRRVYDALNVLMAMNIIEKEKKEIRWVGLPTSSLAECRRLEEELAQRKERIRQKTEQLQELIVQLVAYKSLVQRNRERERINGRPPNSAILYLPYIIVSTERKTMVECAIAPDKSEYWFNFDRPFEIHDDIEVLKRLGLAYGIERDEVPAEHVPHIKACLPPALRDYVDQIVEADPIIVRATRANLSGVAPTGDGGPLGSFLSPMSKQVQPQSASNLVQIQQQQPVARCTVIPRPVNTRYSPRYWQHPVIASRQPVISTQLPIRHHQQIRRPQQRLGGVLHYEVPINPPRVQQIYQQPYTRFAYPRIGYGSRQIAQRQYSQMQTANGRMMNNYQLFDRNETGYGRGFQHQQQYYDDEVIESSGQQLQQQSIISGAVEEEILNIPSQEHLTPGPPRARNAAPTVYCYICGRQFGSASIGIHQPQCLKKWHIQNEKLPKSQRRPEPKPPEIVRDKGGAIDFEATNQAAYDASLAQLIPCENCGRKFAPDRLPVHLRSCTKEHPAKRVLEEYRTVQKAATKINVKKQNVKEN</sequence>
<dbReference type="InterPro" id="IPR049899">
    <property type="entry name" value="Znf_C2HC_C3H"/>
</dbReference>
<comment type="similarity">
    <text evidence="2 11">Belongs to the E2F/DP family.</text>
</comment>
<dbReference type="InterPro" id="IPR014889">
    <property type="entry name" value="Transc_factor_DP_C"/>
</dbReference>
<protein>
    <submittedName>
        <fullName evidence="15">Transcription factor</fullName>
    </submittedName>
</protein>
<evidence type="ECO:0000256" key="9">
    <source>
        <dbReference type="ARBA" id="ARBA00023242"/>
    </source>
</evidence>
<evidence type="ECO:0000256" key="12">
    <source>
        <dbReference type="SAM" id="Coils"/>
    </source>
</evidence>
<dbReference type="Pfam" id="PF13913">
    <property type="entry name" value="zf-C2HC_2"/>
    <property type="match status" value="2"/>
</dbReference>
<dbReference type="GO" id="GO:0008270">
    <property type="term" value="F:zinc ion binding"/>
    <property type="evidence" value="ECO:0007669"/>
    <property type="project" value="UniProtKB-KW"/>
</dbReference>
<dbReference type="Gene3D" id="1.20.140.80">
    <property type="entry name" value="Transcription factor DP"/>
    <property type="match status" value="1"/>
</dbReference>
<dbReference type="FunFam" id="1.10.10.10:FF:000047">
    <property type="entry name" value="Transcription factor"/>
    <property type="match status" value="1"/>
</dbReference>
<keyword evidence="4 10" id="KW-0863">Zinc-finger</keyword>
<dbReference type="Proteomes" id="UP000887560">
    <property type="component" value="Unplaced"/>
</dbReference>
<dbReference type="Gene3D" id="1.10.10.10">
    <property type="entry name" value="Winged helix-like DNA-binding domain superfamily/Winged helix DNA-binding domain"/>
    <property type="match status" value="1"/>
</dbReference>
<evidence type="ECO:0000256" key="1">
    <source>
        <dbReference type="ARBA" id="ARBA00004123"/>
    </source>
</evidence>
<dbReference type="InterPro" id="IPR003316">
    <property type="entry name" value="E2F_WHTH_DNA-bd_dom"/>
</dbReference>
<evidence type="ECO:0000256" key="7">
    <source>
        <dbReference type="ARBA" id="ARBA00023125"/>
    </source>
</evidence>
<feature type="domain" description="C2HC/C3H-type" evidence="13">
    <location>
        <begin position="548"/>
        <end position="577"/>
    </location>
</feature>
<dbReference type="GO" id="GO:0005634">
    <property type="term" value="C:nucleus"/>
    <property type="evidence" value="ECO:0007669"/>
    <property type="project" value="UniProtKB-SubCell"/>
</dbReference>
<dbReference type="InterPro" id="IPR038168">
    <property type="entry name" value="TF_DP_C_sf"/>
</dbReference>
<dbReference type="GO" id="GO:0000981">
    <property type="term" value="F:DNA-binding transcription factor activity, RNA polymerase II-specific"/>
    <property type="evidence" value="ECO:0007669"/>
    <property type="project" value="TreeGrafter"/>
</dbReference>
<keyword evidence="7 11" id="KW-0238">DNA-binding</keyword>
<evidence type="ECO:0000256" key="10">
    <source>
        <dbReference type="PROSITE-ProRule" id="PRU01371"/>
    </source>
</evidence>
<organism evidence="14 15">
    <name type="scientific">Meloidogyne floridensis</name>
    <dbReference type="NCBI Taxonomy" id="298350"/>
    <lineage>
        <taxon>Eukaryota</taxon>
        <taxon>Metazoa</taxon>
        <taxon>Ecdysozoa</taxon>
        <taxon>Nematoda</taxon>
        <taxon>Chromadorea</taxon>
        <taxon>Rhabditida</taxon>
        <taxon>Tylenchina</taxon>
        <taxon>Tylenchomorpha</taxon>
        <taxon>Tylenchoidea</taxon>
        <taxon>Meloidogynidae</taxon>
        <taxon>Meloidogyninae</taxon>
        <taxon>Meloidogyne</taxon>
    </lineage>
</organism>
<dbReference type="SUPFAM" id="SSF46785">
    <property type="entry name" value="Winged helix' DNA-binding domain"/>
    <property type="match status" value="1"/>
</dbReference>
<dbReference type="InterPro" id="IPR036388">
    <property type="entry name" value="WH-like_DNA-bd_sf"/>
</dbReference>
<keyword evidence="14" id="KW-1185">Reference proteome</keyword>
<evidence type="ECO:0000256" key="8">
    <source>
        <dbReference type="ARBA" id="ARBA00023163"/>
    </source>
</evidence>
<evidence type="ECO:0000313" key="14">
    <source>
        <dbReference type="Proteomes" id="UP000887560"/>
    </source>
</evidence>
<dbReference type="PANTHER" id="PTHR12548">
    <property type="entry name" value="TRANSCRIPTION FACTOR DP"/>
    <property type="match status" value="1"/>
</dbReference>
<evidence type="ECO:0000256" key="11">
    <source>
        <dbReference type="RuleBase" id="RU003796"/>
    </source>
</evidence>
<dbReference type="SUPFAM" id="SSF144074">
    <property type="entry name" value="E2F-DP heterodimerization region"/>
    <property type="match status" value="1"/>
</dbReference>
<reference evidence="15" key="1">
    <citation type="submission" date="2022-11" db="UniProtKB">
        <authorList>
            <consortium name="WormBaseParasite"/>
        </authorList>
    </citation>
    <scope>IDENTIFICATION</scope>
</reference>
<accession>A0A915NGE2</accession>
<keyword evidence="5" id="KW-0862">Zinc</keyword>
<dbReference type="InterPro" id="IPR015648">
    <property type="entry name" value="Transcrpt_fac_DP"/>
</dbReference>
<dbReference type="AlphaFoldDB" id="A0A915NGE2"/>
<evidence type="ECO:0000259" key="13">
    <source>
        <dbReference type="PROSITE" id="PS52027"/>
    </source>
</evidence>
<feature type="coiled-coil region" evidence="12">
    <location>
        <begin position="181"/>
        <end position="211"/>
    </location>
</feature>
<dbReference type="GO" id="GO:0005667">
    <property type="term" value="C:transcription regulator complex"/>
    <property type="evidence" value="ECO:0007669"/>
    <property type="project" value="InterPro"/>
</dbReference>